<dbReference type="InterPro" id="IPR049552">
    <property type="entry name" value="PKS_DH_N"/>
</dbReference>
<dbReference type="Gene3D" id="3.30.559.30">
    <property type="entry name" value="Nonribosomal peptide synthetase, condensation domain"/>
    <property type="match status" value="1"/>
</dbReference>
<feature type="region of interest" description="Disordered" evidence="10">
    <location>
        <begin position="2529"/>
        <end position="2593"/>
    </location>
</feature>
<feature type="compositionally biased region" description="Polar residues" evidence="10">
    <location>
        <begin position="2529"/>
        <end position="2543"/>
    </location>
</feature>
<dbReference type="CDD" id="cd00833">
    <property type="entry name" value="PKS"/>
    <property type="match status" value="1"/>
</dbReference>
<accession>A0AAE0HHF3</accession>
<dbReference type="SUPFAM" id="SSF53901">
    <property type="entry name" value="Thiolase-like"/>
    <property type="match status" value="1"/>
</dbReference>
<dbReference type="InterPro" id="IPR001227">
    <property type="entry name" value="Ac_transferase_dom_sf"/>
</dbReference>
<dbReference type="Gene3D" id="3.30.559.10">
    <property type="entry name" value="Chloramphenicol acetyltransferase-like domain"/>
    <property type="match status" value="1"/>
</dbReference>
<keyword evidence="6" id="KW-0677">Repeat</keyword>
<evidence type="ECO:0000256" key="10">
    <source>
        <dbReference type="SAM" id="MobiDB-lite"/>
    </source>
</evidence>
<dbReference type="InterPro" id="IPR057326">
    <property type="entry name" value="KR_dom"/>
</dbReference>
<dbReference type="Pfam" id="PF16197">
    <property type="entry name" value="KAsynt_C_assoc"/>
    <property type="match status" value="1"/>
</dbReference>
<evidence type="ECO:0000256" key="6">
    <source>
        <dbReference type="ARBA" id="ARBA00022737"/>
    </source>
</evidence>
<dbReference type="RefSeq" id="XP_062660103.1">
    <property type="nucleotide sequence ID" value="XM_062801582.1"/>
</dbReference>
<dbReference type="Gene3D" id="3.40.50.720">
    <property type="entry name" value="NAD(P)-binding Rossmann-like Domain"/>
    <property type="match status" value="2"/>
</dbReference>
<evidence type="ECO:0000313" key="15">
    <source>
        <dbReference type="Proteomes" id="UP001278766"/>
    </source>
</evidence>
<dbReference type="SUPFAM" id="SSF56801">
    <property type="entry name" value="Acetyl-CoA synthetase-like"/>
    <property type="match status" value="1"/>
</dbReference>
<keyword evidence="8" id="KW-0511">Multifunctional enzyme</keyword>
<dbReference type="SUPFAM" id="SSF53335">
    <property type="entry name" value="S-adenosyl-L-methionine-dependent methyltransferases"/>
    <property type="match status" value="1"/>
</dbReference>
<dbReference type="InterPro" id="IPR049551">
    <property type="entry name" value="PKS_DH_C"/>
</dbReference>
<dbReference type="InterPro" id="IPR036736">
    <property type="entry name" value="ACP-like_sf"/>
</dbReference>
<reference evidence="14" key="2">
    <citation type="submission" date="2023-06" db="EMBL/GenBank/DDBJ databases">
        <authorList>
            <consortium name="Lawrence Berkeley National Laboratory"/>
            <person name="Haridas S."/>
            <person name="Hensen N."/>
            <person name="Bonometti L."/>
            <person name="Westerberg I."/>
            <person name="Brannstrom I.O."/>
            <person name="Guillou S."/>
            <person name="Cros-Aarteil S."/>
            <person name="Calhoun S."/>
            <person name="Kuo A."/>
            <person name="Mondo S."/>
            <person name="Pangilinan J."/>
            <person name="Riley R."/>
            <person name="Labutti K."/>
            <person name="Andreopoulos B."/>
            <person name="Lipzen A."/>
            <person name="Chen C."/>
            <person name="Yanf M."/>
            <person name="Daum C."/>
            <person name="Ng V."/>
            <person name="Clum A."/>
            <person name="Steindorff A."/>
            <person name="Ohm R."/>
            <person name="Martin F."/>
            <person name="Silar P."/>
            <person name="Natvig D."/>
            <person name="Lalanne C."/>
            <person name="Gautier V."/>
            <person name="Ament-Velasquez S.L."/>
            <person name="Kruys A."/>
            <person name="Hutchinson M.I."/>
            <person name="Powell A.J."/>
            <person name="Barry K."/>
            <person name="Miller A.N."/>
            <person name="Grigoriev I.V."/>
            <person name="Debuchy R."/>
            <person name="Gladieux P."/>
            <person name="Thoren M.H."/>
            <person name="Johannesson H."/>
        </authorList>
    </citation>
    <scope>NUCLEOTIDE SEQUENCE</scope>
    <source>
        <strain evidence="14">CBS 168.71</strain>
    </source>
</reference>
<dbReference type="GO" id="GO:0016874">
    <property type="term" value="F:ligase activity"/>
    <property type="evidence" value="ECO:0007669"/>
    <property type="project" value="UniProtKB-KW"/>
</dbReference>
<name>A0AAE0HHF3_9PEZI</name>
<dbReference type="InterPro" id="IPR013217">
    <property type="entry name" value="Methyltransf_12"/>
</dbReference>
<dbReference type="PROSITE" id="PS00012">
    <property type="entry name" value="PHOSPHOPANTETHEINE"/>
    <property type="match status" value="1"/>
</dbReference>
<dbReference type="Gene3D" id="1.10.1200.10">
    <property type="entry name" value="ACP-like"/>
    <property type="match status" value="1"/>
</dbReference>
<dbReference type="InterPro" id="IPR016039">
    <property type="entry name" value="Thiolase-like"/>
</dbReference>
<dbReference type="Gene3D" id="3.30.70.3290">
    <property type="match status" value="1"/>
</dbReference>
<dbReference type="InterPro" id="IPR016036">
    <property type="entry name" value="Malonyl_transacylase_ACP-bd"/>
</dbReference>
<dbReference type="InterPro" id="IPR020806">
    <property type="entry name" value="PKS_PP-bd"/>
</dbReference>
<dbReference type="CDD" id="cd19532">
    <property type="entry name" value="C_PKS-NRPS"/>
    <property type="match status" value="1"/>
</dbReference>
<feature type="compositionally biased region" description="Pro residues" evidence="10">
    <location>
        <begin position="2557"/>
        <end position="2567"/>
    </location>
</feature>
<dbReference type="Gene3D" id="3.40.47.10">
    <property type="match status" value="1"/>
</dbReference>
<dbReference type="Pfam" id="PF00668">
    <property type="entry name" value="Condensation"/>
    <property type="match status" value="2"/>
</dbReference>
<dbReference type="Pfam" id="PF07993">
    <property type="entry name" value="NAD_binding_4"/>
    <property type="match status" value="1"/>
</dbReference>
<dbReference type="GO" id="GO:0032259">
    <property type="term" value="P:methylation"/>
    <property type="evidence" value="ECO:0007669"/>
    <property type="project" value="UniProtKB-KW"/>
</dbReference>
<dbReference type="GO" id="GO:0004312">
    <property type="term" value="F:fatty acid synthase activity"/>
    <property type="evidence" value="ECO:0007669"/>
    <property type="project" value="TreeGrafter"/>
</dbReference>
<feature type="domain" description="Ketosynthase family 3 (KS3)" evidence="12">
    <location>
        <begin position="9"/>
        <end position="448"/>
    </location>
</feature>
<evidence type="ECO:0000256" key="9">
    <source>
        <dbReference type="PROSITE-ProRule" id="PRU01363"/>
    </source>
</evidence>
<dbReference type="CDD" id="cd02440">
    <property type="entry name" value="AdoMet_MTases"/>
    <property type="match status" value="1"/>
</dbReference>
<dbReference type="InterPro" id="IPR014030">
    <property type="entry name" value="Ketoacyl_synth_N"/>
</dbReference>
<keyword evidence="15" id="KW-1185">Reference proteome</keyword>
<dbReference type="GO" id="GO:0008168">
    <property type="term" value="F:methyltransferase activity"/>
    <property type="evidence" value="ECO:0007669"/>
    <property type="project" value="UniProtKB-KW"/>
</dbReference>
<proteinExistence type="predicted"/>
<feature type="region of interest" description="N-terminal hotdog fold" evidence="9">
    <location>
        <begin position="966"/>
        <end position="1102"/>
    </location>
</feature>
<dbReference type="InterPro" id="IPR036291">
    <property type="entry name" value="NAD(P)-bd_dom_sf"/>
</dbReference>
<dbReference type="CDD" id="cd05930">
    <property type="entry name" value="A_NRPS"/>
    <property type="match status" value="1"/>
</dbReference>
<dbReference type="SMART" id="SM00825">
    <property type="entry name" value="PKS_KS"/>
    <property type="match status" value="1"/>
</dbReference>
<dbReference type="SUPFAM" id="SSF55048">
    <property type="entry name" value="Probable ACP-binding domain of malonyl-CoA ACP transacylase"/>
    <property type="match status" value="1"/>
</dbReference>
<dbReference type="Gene3D" id="3.40.50.150">
    <property type="entry name" value="Vaccinia Virus protein VP39"/>
    <property type="match status" value="1"/>
</dbReference>
<dbReference type="Proteomes" id="UP001278766">
    <property type="component" value="Unassembled WGS sequence"/>
</dbReference>
<dbReference type="Pfam" id="PF00501">
    <property type="entry name" value="AMP-binding"/>
    <property type="match status" value="1"/>
</dbReference>
<dbReference type="InterPro" id="IPR029063">
    <property type="entry name" value="SAM-dependent_MTases_sf"/>
</dbReference>
<feature type="domain" description="Carrier" evidence="11">
    <location>
        <begin position="3536"/>
        <end position="3616"/>
    </location>
</feature>
<comment type="caution">
    <text evidence="14">The sequence shown here is derived from an EMBL/GenBank/DDBJ whole genome shotgun (WGS) entry which is preliminary data.</text>
</comment>
<feature type="domain" description="PKS/mFAS DH" evidence="13">
    <location>
        <begin position="966"/>
        <end position="1280"/>
    </location>
</feature>
<dbReference type="InterPro" id="IPR032821">
    <property type="entry name" value="PKS_assoc"/>
</dbReference>
<dbReference type="PROSITE" id="PS50075">
    <property type="entry name" value="CARRIER"/>
    <property type="match status" value="2"/>
</dbReference>
<organism evidence="14 15">
    <name type="scientific">Chaetomium fimeti</name>
    <dbReference type="NCBI Taxonomy" id="1854472"/>
    <lineage>
        <taxon>Eukaryota</taxon>
        <taxon>Fungi</taxon>
        <taxon>Dikarya</taxon>
        <taxon>Ascomycota</taxon>
        <taxon>Pezizomycotina</taxon>
        <taxon>Sordariomycetes</taxon>
        <taxon>Sordariomycetidae</taxon>
        <taxon>Sordariales</taxon>
        <taxon>Chaetomiaceae</taxon>
        <taxon>Chaetomium</taxon>
    </lineage>
</organism>
<dbReference type="EMBL" id="JAUEPN010000003">
    <property type="protein sequence ID" value="KAK3296589.1"/>
    <property type="molecule type" value="Genomic_DNA"/>
</dbReference>
<dbReference type="PROSITE" id="PS00606">
    <property type="entry name" value="KS3_1"/>
    <property type="match status" value="1"/>
</dbReference>
<evidence type="ECO:0000256" key="8">
    <source>
        <dbReference type="ARBA" id="ARBA00023268"/>
    </source>
</evidence>
<dbReference type="GO" id="GO:0006633">
    <property type="term" value="P:fatty acid biosynthetic process"/>
    <property type="evidence" value="ECO:0007669"/>
    <property type="project" value="InterPro"/>
</dbReference>
<dbReference type="SMART" id="SM00826">
    <property type="entry name" value="PKS_DH"/>
    <property type="match status" value="1"/>
</dbReference>
<dbReference type="GO" id="GO:0016491">
    <property type="term" value="F:oxidoreductase activity"/>
    <property type="evidence" value="ECO:0007669"/>
    <property type="project" value="UniProtKB-KW"/>
</dbReference>
<dbReference type="InterPro" id="IPR049900">
    <property type="entry name" value="PKS_mFAS_DH"/>
</dbReference>
<sequence length="3985" mass="435634">MVQVKRSSNELIAIVGSACRFPGSLDNPSKLWDFLREPKDLLSKVPTSRFNADAFFHPDGTHHGTGNVTQSYFLQEDPRLFDAGFFNIKPVEAHSVDPQHRILLEVVYESLEAAGQSIEALAKSQTGVYVGVMCDDFMEHVRRDIDTMPVYMATGTARSLISNRISYFFDWHGPSMTIDTACSSSLVAVHQAVQLLRSGDSDLAVAAGSNIILGPELYIGESKLKMLSPTGRSRMWDAAADGYARGEGVACVVLKRLSDAIRDGDHIESVIRESGINSDGRTKGLTMPNELAQADLITRTYRKAGLDPTKEEERCQFFEAHGTGTEAGDCREAEGISHAFFGFSNNEARPPAQAQASSLYVGSIKTAIGHTEGTAGLAGLLKASLAVQHSTIPPNMLFERLSPAVAPFYNGLEIATRAKPWPGVNQVRRASVNSFGFGGANAHIILESYEPAVGIVKDPIKNTKHLATFAPFVFSAASETALEEMLQAYAVLLGERPDLSPADLSHTLHARRSALGVRVAFPASSSPQHLASSITDHLELVHSRRQDRGEPGISIGARPVTARPRILGVFTGQGAQWASMGKSLIQGSTFVRDRIHALESSLYDLPVADQPSWSLTHELLADAQSSRLDEALIAQPLCTAIQIVLVDLLRAAGVEFAAVVGHSSGEIAAAYAAGMINAAEAIKIAYYRGWCVQRYVKTEGRMMAVGTSLEDARELCSLDEFVGRLSVAACNSPSSATLSGDADAIEEAKAVLGDEKKFARVLKVDKAYHSHHMAACSIPYQQALDNCKIEPRPPSNNCAWYSSVHAGASMGVTAQLQSLKGEYWKDNMLRPVLFAQALEAAVKMGQEAPFNMAIEVGAHPALKGPATETLAVLYEGEQLIPPLYTGTLHRGTEDIGALSVTLGSVWSRFTTPVVDFLKYETLATGQSASLRRVVPNLPTYKWDHDRVFWHDSRISRATRNRKDLFNPLLGKRVPDGVGDEMRWRNIIRPSELRWISGHQLQGQMVYPAAAYLSTAIESCPFLAEGRVINTIEIENFKLGKALAFDGINEQTGVETVFVLSDIDKRGLHHITANFTFHAAIGVEADLLSRLATGRLLVTLCTSDVGEDTCTPRHPFPQRLPGPSDTAEVPEDSFYSALEELGYEYYDDFRALSGLKRKINYGSAYVRVPGHESASDAVLLHPALLDAALQAIFLAYCYPGDKSLDQLHLPTGLDSLSINTSLCRQDLVQGVQLPLESFLTKNPLTTNIIGGDVDVYGRDGQTPLIQLQGLQVMPLAERTSEADRTLFMEQVWGVSMPDGALAANSRATPTDYELATNLERLSLYYMKKVVHDVPPSQRRGLKWHHEAMFSWFEHVLRQTADGRQRYASDRWLDDTWDQISYIVDKYPASIDVKLMCTVGENLAAVVREETQIQEHMFQDNLANRYYVEALGLCETTGFLSRAVAQIVHRYPHMDILEIGAGTGGATKSIMAEIGRAFSSYTFTDISAAFMEKAQEIFSHVADKMVFKTLDIEKDVADQGYQEHSYDVVIGSLVLHATKNLDKTLQETRRLLKPGGYLLLIELISNDVVRTGFTMSGLPGWWLGRDDGREYSPCVTSAKWHQLLLGAGFSGIDTITPEVDILPRPASVIVSQAVDERVSVIRQPLMHARESNAASTDKGDLVIIGGQSLTTVLLIDTIMGLTQQFEFQTTRFLTLEEVAIATSISPTALVLNLAELDRPIFSDLTDESMRAIQNMADYQRTILWVTQGARADEPYMNMSLGLGRSVVMESPGICIQFLDLDYSQKPDARLVAETLLRLRFTRNETSVRGVLYTTEQEMFEEGGCIKIPRMLPMQPANDRYNASKRSIVQAKSASECPLILARPNQARGYTFHQAPPEHHLHLDAGQVRISVTASTLLPVVQGMHGIVGLDPHADAWVLGFSRTNGSCVTVQQEHLVRWGGAQNGTGSDAQERLLALLTIEARCSQIALFMPTAGSLVVNEPPADLALRLFDQAAERNTNVVFTVPAAGDLPDLPSESVVALSLTTSRRAVRASLPPDISLFLDYSNNSEGAGIGSLVASCMPPTCRHITLATLGPPLAMPSVLSPTPSADIPDPSTPTVLNWKSEDEVPVKLQSVDSMIQLDESKCYVLFGLTGDLGRSVVDWMGSHGAKNVVLTSRHPNIDTKWLDECHKRGMRVEVFANDITDETAVEELVGNIRRSFPPIAGVMHGAMVLEDGPFSEMSFEAMTKVLRPKVLGTIHLDRLFRENTLDFFVFFSSLASAVGNRGQANYSASNMYMTAKTFERQRSGLAASVLHLGAVMGVGYVSRESSRSMSGEALFSIVRRAGFDQMDERAFHQCVAEAILASRPDSSRNPEIVTSVRVVNVDEEVSVPWTDNPRFSHCITRGSTNAEAKRTLGGSMAAVKPRLLEVRSVEEAITVITDTFVQKLQVMLQIQLQSDDDRSNFLTANAEETGIDSLVAVEIRSWFQKEMEVDVPVLMILGGATVAELITCAAEKLPATLTPNIGQDSSIDVKEKIHDIDLKLPVTAPFTRSSDISTTSGPSQSEDVDDRTSTSRKSTPPPEQEPSPAPMVNDTDKPGRNTNPGLDRSGPLSLMTQPTRAQDLDLEKTAPMTLGQSRFWFLRQYIEDQTTFNVTLSVRLHGPLQVTRLEAAVHVLGQRHEALRTAFVVQEGQQIPVQGILKKSLLRIERKQIRDTHDVSQAVEAMKNYVFTIERGESMRIVLLALGPRDHFLIFGYHHVNMDGASMEVLLADMGKLYTGTPLRSEPYQYPAYALQQQLDVQLGNMDSDITYWKRELTTLFRLLNVSDFCIGTADANRFEGDLATSIGMYLNLLALRFRLSKGQSFQETLKDTRRTAYAAMAHSRAPFDLVLDSLKIARSTLHSPIFQAFINYRAGVAAQRTMGDVEGQTEEYSMGRTAYDITLDIMDDPHSGPRLTLLTQSSLYSEQDASLFADIYVHLLDYFALEPASRLDAAPVFTPESVEKAIKLGQGPPIASEWPETIVHRVDDVIRRHPDTIAVREPLTGRVWSFQQFGNRTMAIATTLLAANVTKGARVAAFLEPGLDWICSALAVMRIGGTFVPLDVGIPPARLAAMVEAAKPAMVLFHDATLSQPAGLAAVQDGPPQTMNVSRTIASLSFEHQRHDVPIMAQAKDPAIAFFTSGSTGVPKGVILSHDGFPNLMEHTCNIRGPEVVLQHSALGFDFATWQCFAALAYGGTLVVVPRAMRGDPIAITTLMAEEGVTCTGATPSEYLSWIQYGFPKLTQCKSWRIAATGGEHCSSKLVDDFRKLQLPDLHLWNMYAPSEVTVSSNQVEIDLANPLNGVVTVGQTMPNRSVYILDDFVQPVGPGVPGEVVIGGLGVALGYLNDDDLANEKFLPDHISPNTNAKENGLARMYRTGDRGRMLANGELEILGRIDGDSQIKLRGIRVEMQDIEQLILLNSHGGLGSVCVTARGAQPTLVAHAVFRADCTVPDQDRKDFLHRLATSLPLPQYMHPAVIIPIPSMPLTPHGKLDRQAVQRMSIQAETIGIRQPLIVTPELGERELQLHRVWGKVIPKDVHSLYKVGRDTDFFHVGGNSMLLVKLQHLIHHEFGVKLTIMSLFEASTLGAMAAAVHDASVTSADAPIDWEEETALTKDLIDAVPAQEATVKARDSGMVVILTGATGLIGRELLVQLIGSPDISHVHCIAVREPSRLADLESCPKVSVYKGDLSSLDDLDDRPFLSAHALIHCGADVSFLKSYATLRRANVGSTKVFASLALKHGLDFHYISTVGTGRLLSKPVADGSSKQGELPAVPQDIFGEQTVAAHPPPANWQDHYVASKWASEAFLERAAARLGLRVWVHRPSSVTGAGVGETDVMSSMLRFSNRLRAVPVSAHWKGAVDFVRVETVASGVVDTVVRRGEEDVVPSGGVKFLHHSGDVVVPIEGLKEHLEAEGGAEYQTVPLGKWVAMAVSEGMNVLVAAYLAAVDASDSDIVFQSYIKDSKGV</sequence>
<dbReference type="InterPro" id="IPR013968">
    <property type="entry name" value="PKS_KR"/>
</dbReference>
<dbReference type="PROSITE" id="PS52004">
    <property type="entry name" value="KS3_2"/>
    <property type="match status" value="1"/>
</dbReference>
<evidence type="ECO:0000313" key="14">
    <source>
        <dbReference type="EMBL" id="KAK3296589.1"/>
    </source>
</evidence>
<dbReference type="Pfam" id="PF14765">
    <property type="entry name" value="PS-DH"/>
    <property type="match status" value="1"/>
</dbReference>
<dbReference type="Gene3D" id="3.30.300.30">
    <property type="match status" value="1"/>
</dbReference>
<evidence type="ECO:0000259" key="12">
    <source>
        <dbReference type="PROSITE" id="PS52004"/>
    </source>
</evidence>
<dbReference type="InterPro" id="IPR042104">
    <property type="entry name" value="PKS_dehydratase_sf"/>
</dbReference>
<reference evidence="14" key="1">
    <citation type="journal article" date="2023" name="Mol. Phylogenet. Evol.">
        <title>Genome-scale phylogeny and comparative genomics of the fungal order Sordariales.</title>
        <authorList>
            <person name="Hensen N."/>
            <person name="Bonometti L."/>
            <person name="Westerberg I."/>
            <person name="Brannstrom I.O."/>
            <person name="Guillou S."/>
            <person name="Cros-Aarteil S."/>
            <person name="Calhoun S."/>
            <person name="Haridas S."/>
            <person name="Kuo A."/>
            <person name="Mondo S."/>
            <person name="Pangilinan J."/>
            <person name="Riley R."/>
            <person name="LaButti K."/>
            <person name="Andreopoulos B."/>
            <person name="Lipzen A."/>
            <person name="Chen C."/>
            <person name="Yan M."/>
            <person name="Daum C."/>
            <person name="Ng V."/>
            <person name="Clum A."/>
            <person name="Steindorff A."/>
            <person name="Ohm R.A."/>
            <person name="Martin F."/>
            <person name="Silar P."/>
            <person name="Natvig D.O."/>
            <person name="Lalanne C."/>
            <person name="Gautier V."/>
            <person name="Ament-Velasquez S.L."/>
            <person name="Kruys A."/>
            <person name="Hutchinson M.I."/>
            <person name="Powell A.J."/>
            <person name="Barry K."/>
            <person name="Miller A.N."/>
            <person name="Grigoriev I.V."/>
            <person name="Debuchy R."/>
            <person name="Gladieux P."/>
            <person name="Hiltunen Thoren M."/>
            <person name="Johannesson H."/>
        </authorList>
    </citation>
    <scope>NUCLEOTIDE SEQUENCE</scope>
    <source>
        <strain evidence="14">CBS 168.71</strain>
    </source>
</reference>
<dbReference type="Pfam" id="PF02801">
    <property type="entry name" value="Ketoacyl-synt_C"/>
    <property type="match status" value="1"/>
</dbReference>
<keyword evidence="7" id="KW-0560">Oxidoreductase</keyword>
<dbReference type="Pfam" id="PF21089">
    <property type="entry name" value="PKS_DH_N"/>
    <property type="match status" value="1"/>
</dbReference>
<keyword evidence="2" id="KW-0597">Phosphoprotein</keyword>
<dbReference type="InterPro" id="IPR042099">
    <property type="entry name" value="ANL_N_sf"/>
</dbReference>
<dbReference type="InterPro" id="IPR001242">
    <property type="entry name" value="Condensation_dom"/>
</dbReference>
<dbReference type="Gene3D" id="3.40.366.10">
    <property type="entry name" value="Malonyl-Coenzyme A Acyl Carrier Protein, domain 2"/>
    <property type="match status" value="1"/>
</dbReference>
<dbReference type="Pfam" id="PF08659">
    <property type="entry name" value="KR"/>
    <property type="match status" value="1"/>
</dbReference>
<dbReference type="GO" id="GO:0031177">
    <property type="term" value="F:phosphopantetheine binding"/>
    <property type="evidence" value="ECO:0007669"/>
    <property type="project" value="InterPro"/>
</dbReference>
<dbReference type="GO" id="GO:0009403">
    <property type="term" value="P:toxin biosynthetic process"/>
    <property type="evidence" value="ECO:0007669"/>
    <property type="project" value="UniProtKB-ARBA"/>
</dbReference>
<dbReference type="SMART" id="SM00823">
    <property type="entry name" value="PKS_PP"/>
    <property type="match status" value="2"/>
</dbReference>
<dbReference type="SMART" id="SM00822">
    <property type="entry name" value="PKS_KR"/>
    <property type="match status" value="1"/>
</dbReference>
<dbReference type="Pfam" id="PF00698">
    <property type="entry name" value="Acyl_transf_1"/>
    <property type="match status" value="1"/>
</dbReference>
<dbReference type="SUPFAM" id="SSF51735">
    <property type="entry name" value="NAD(P)-binding Rossmann-fold domains"/>
    <property type="match status" value="2"/>
</dbReference>
<dbReference type="InterPro" id="IPR050091">
    <property type="entry name" value="PKS_NRPS_Biosynth_Enz"/>
</dbReference>
<dbReference type="PROSITE" id="PS52019">
    <property type="entry name" value="PKS_MFAS_DH"/>
    <property type="match status" value="1"/>
</dbReference>
<evidence type="ECO:0000259" key="11">
    <source>
        <dbReference type="PROSITE" id="PS50075"/>
    </source>
</evidence>
<dbReference type="Pfam" id="PF00109">
    <property type="entry name" value="ketoacyl-synt"/>
    <property type="match status" value="1"/>
</dbReference>
<keyword evidence="3" id="KW-0436">Ligase</keyword>
<evidence type="ECO:0000259" key="13">
    <source>
        <dbReference type="PROSITE" id="PS52019"/>
    </source>
</evidence>
<feature type="active site" description="Proton acceptor; for dehydratase activity" evidence="9">
    <location>
        <position position="998"/>
    </location>
</feature>
<dbReference type="Pfam" id="PF08242">
    <property type="entry name" value="Methyltransf_12"/>
    <property type="match status" value="1"/>
</dbReference>
<evidence type="ECO:0000256" key="3">
    <source>
        <dbReference type="ARBA" id="ARBA00022598"/>
    </source>
</evidence>
<keyword evidence="5" id="KW-0808">Transferase</keyword>
<dbReference type="InterPro" id="IPR020841">
    <property type="entry name" value="PKS_Beta-ketoAc_synthase_dom"/>
</dbReference>
<dbReference type="InterPro" id="IPR023213">
    <property type="entry name" value="CAT-like_dom_sf"/>
</dbReference>
<dbReference type="FunFam" id="3.40.47.10:FF:000019">
    <property type="entry name" value="Polyketide synthase type I"/>
    <property type="match status" value="1"/>
</dbReference>
<dbReference type="GO" id="GO:0004315">
    <property type="term" value="F:3-oxoacyl-[acyl-carrier-protein] synthase activity"/>
    <property type="evidence" value="ECO:0007669"/>
    <property type="project" value="InterPro"/>
</dbReference>
<dbReference type="InterPro" id="IPR018201">
    <property type="entry name" value="Ketoacyl_synth_AS"/>
</dbReference>
<dbReference type="InterPro" id="IPR000873">
    <property type="entry name" value="AMP-dep_synth/lig_dom"/>
</dbReference>
<dbReference type="InterPro" id="IPR013120">
    <property type="entry name" value="FAR_NAD-bd"/>
</dbReference>
<dbReference type="Gene3D" id="3.40.50.12780">
    <property type="entry name" value="N-terminal domain of ligase-like"/>
    <property type="match status" value="1"/>
</dbReference>
<dbReference type="InterPro" id="IPR016035">
    <property type="entry name" value="Acyl_Trfase/lysoPLipase"/>
</dbReference>
<dbReference type="InterPro" id="IPR014031">
    <property type="entry name" value="Ketoacyl_synth_C"/>
</dbReference>
<dbReference type="InterPro" id="IPR020807">
    <property type="entry name" value="PKS_DH"/>
</dbReference>
<dbReference type="SUPFAM" id="SSF47336">
    <property type="entry name" value="ACP-like"/>
    <property type="match status" value="2"/>
</dbReference>
<dbReference type="InterPro" id="IPR014043">
    <property type="entry name" value="Acyl_transferase_dom"/>
</dbReference>
<dbReference type="InterPro" id="IPR006162">
    <property type="entry name" value="Ppantetheine_attach_site"/>
</dbReference>
<feature type="region of interest" description="C-terminal hotdog fold" evidence="9">
    <location>
        <begin position="1125"/>
        <end position="1280"/>
    </location>
</feature>
<dbReference type="SUPFAM" id="SSF52151">
    <property type="entry name" value="FabD/lysophospholipase-like"/>
    <property type="match status" value="1"/>
</dbReference>
<dbReference type="SMART" id="SM00827">
    <property type="entry name" value="PKS_AT"/>
    <property type="match status" value="1"/>
</dbReference>
<evidence type="ECO:0000256" key="4">
    <source>
        <dbReference type="ARBA" id="ARBA00022603"/>
    </source>
</evidence>
<dbReference type="SUPFAM" id="SSF52777">
    <property type="entry name" value="CoA-dependent acyltransferases"/>
    <property type="match status" value="2"/>
</dbReference>
<dbReference type="InterPro" id="IPR045851">
    <property type="entry name" value="AMP-bd_C_sf"/>
</dbReference>
<feature type="domain" description="Carrier" evidence="11">
    <location>
        <begin position="2420"/>
        <end position="2495"/>
    </location>
</feature>
<evidence type="ECO:0000256" key="1">
    <source>
        <dbReference type="ARBA" id="ARBA00022450"/>
    </source>
</evidence>
<protein>
    <submittedName>
        <fullName evidence="14">Polyketide synthetase</fullName>
    </submittedName>
</protein>
<dbReference type="Gene3D" id="3.10.129.110">
    <property type="entry name" value="Polyketide synthase dehydratase"/>
    <property type="match status" value="1"/>
</dbReference>
<dbReference type="PANTHER" id="PTHR43775">
    <property type="entry name" value="FATTY ACID SYNTHASE"/>
    <property type="match status" value="1"/>
</dbReference>
<dbReference type="PANTHER" id="PTHR43775:SF20">
    <property type="entry name" value="HYBRID PKS-NRPS SYNTHETASE APDA"/>
    <property type="match status" value="1"/>
</dbReference>
<dbReference type="GeneID" id="87838530"/>
<evidence type="ECO:0000256" key="5">
    <source>
        <dbReference type="ARBA" id="ARBA00022679"/>
    </source>
</evidence>
<gene>
    <name evidence="14" type="ORF">B0H64DRAFT_356027</name>
</gene>
<evidence type="ECO:0000256" key="7">
    <source>
        <dbReference type="ARBA" id="ARBA00023002"/>
    </source>
</evidence>
<dbReference type="InterPro" id="IPR009081">
    <property type="entry name" value="PP-bd_ACP"/>
</dbReference>
<keyword evidence="4" id="KW-0489">Methyltransferase</keyword>
<feature type="active site" description="Proton donor; for dehydratase activity" evidence="9">
    <location>
        <position position="1185"/>
    </location>
</feature>
<evidence type="ECO:0000256" key="2">
    <source>
        <dbReference type="ARBA" id="ARBA00022553"/>
    </source>
</evidence>
<keyword evidence="1" id="KW-0596">Phosphopantetheine</keyword>
<dbReference type="Pfam" id="PF00550">
    <property type="entry name" value="PP-binding"/>
    <property type="match status" value="2"/>
</dbReference>